<feature type="compositionally biased region" description="Polar residues" evidence="1">
    <location>
        <begin position="77"/>
        <end position="86"/>
    </location>
</feature>
<feature type="region of interest" description="Disordered" evidence="1">
    <location>
        <begin position="1"/>
        <end position="105"/>
    </location>
</feature>
<protein>
    <submittedName>
        <fullName evidence="2">Uncharacterized protein</fullName>
    </submittedName>
</protein>
<accession>A0ABY4G4H3</accession>
<evidence type="ECO:0000313" key="3">
    <source>
        <dbReference type="Proteomes" id="UP000830401"/>
    </source>
</evidence>
<dbReference type="EMBL" id="CP095061">
    <property type="protein sequence ID" value="UOQ65539.1"/>
    <property type="molecule type" value="Genomic_DNA"/>
</dbReference>
<sequence>MQHHDRTRSGDGNFTPDSQAETGSTDGIAKTIGGDGGNNGGRYHNLDEVKANTTPDGGQGATIGARQSCEPYLRTPSAPTSHTSKSPRGDNSGDGSQGSKSGNQS</sequence>
<proteinExistence type="predicted"/>
<reference evidence="2" key="1">
    <citation type="submission" date="2022-04" db="EMBL/GenBank/DDBJ databases">
        <title>Hymenobacter sp. isolated from the air.</title>
        <authorList>
            <person name="Won M."/>
            <person name="Lee C.-M."/>
            <person name="Woen H.-Y."/>
            <person name="Kwon S.-W."/>
        </authorList>
    </citation>
    <scope>NUCLEOTIDE SEQUENCE</scope>
    <source>
        <strain evidence="2">5420S-77</strain>
    </source>
</reference>
<name>A0ABY4G4H3_9BACT</name>
<evidence type="ECO:0000256" key="1">
    <source>
        <dbReference type="SAM" id="MobiDB-lite"/>
    </source>
</evidence>
<gene>
    <name evidence="2" type="ORF">MUN86_18645</name>
</gene>
<dbReference type="Proteomes" id="UP000830401">
    <property type="component" value="Chromosome"/>
</dbReference>
<feature type="compositionally biased region" description="Polar residues" evidence="1">
    <location>
        <begin position="93"/>
        <end position="105"/>
    </location>
</feature>
<dbReference type="RefSeq" id="WP_245119545.1">
    <property type="nucleotide sequence ID" value="NZ_CP095061.1"/>
</dbReference>
<feature type="compositionally biased region" description="Polar residues" evidence="1">
    <location>
        <begin position="10"/>
        <end position="25"/>
    </location>
</feature>
<evidence type="ECO:0000313" key="2">
    <source>
        <dbReference type="EMBL" id="UOQ65539.1"/>
    </source>
</evidence>
<keyword evidence="3" id="KW-1185">Reference proteome</keyword>
<organism evidence="2 3">
    <name type="scientific">Hymenobacter volaticus</name>
    <dbReference type="NCBI Taxonomy" id="2932254"/>
    <lineage>
        <taxon>Bacteria</taxon>
        <taxon>Pseudomonadati</taxon>
        <taxon>Bacteroidota</taxon>
        <taxon>Cytophagia</taxon>
        <taxon>Cytophagales</taxon>
        <taxon>Hymenobacteraceae</taxon>
        <taxon>Hymenobacter</taxon>
    </lineage>
</organism>